<dbReference type="InterPro" id="IPR036864">
    <property type="entry name" value="Zn2-C6_fun-type_DNA-bd_sf"/>
</dbReference>
<evidence type="ECO:0000259" key="2">
    <source>
        <dbReference type="PROSITE" id="PS50048"/>
    </source>
</evidence>
<dbReference type="STRING" id="231916.A0A409WCI9"/>
<proteinExistence type="predicted"/>
<dbReference type="Pfam" id="PF00172">
    <property type="entry name" value="Zn_clus"/>
    <property type="match status" value="2"/>
</dbReference>
<evidence type="ECO:0000256" key="1">
    <source>
        <dbReference type="SAM" id="MobiDB-lite"/>
    </source>
</evidence>
<keyword evidence="4" id="KW-1185">Reference proteome</keyword>
<feature type="region of interest" description="Disordered" evidence="1">
    <location>
        <begin position="228"/>
        <end position="252"/>
    </location>
</feature>
<dbReference type="GO" id="GO:0000981">
    <property type="term" value="F:DNA-binding transcription factor activity, RNA polymerase II-specific"/>
    <property type="evidence" value="ECO:0007669"/>
    <property type="project" value="InterPro"/>
</dbReference>
<sequence>PCGGCAKKGFTAEQCTDGCEPCRRSRSRCEDGRPCRRCLEMKIDCTDESNTVAQRPLTPPVPSRPGRGERAKLACSSCRRDNKKCDDQRPCSRCVARGEECIHIARGPKLVKLRCEGCRADNKRCEDSRPCKYCVESSKQCIVVPRKGRGHGTRVKAVSPSYASISLVSNDDVFEKACTGCRQVFPSRSSELISTLRLCLIDVIRFDVMCVKKGCECIERACNTCSRDGKAGDCSHRSGQDSVTPAPKATSAQIKADGYRPVKSFQAQSFMELSSENLNSRHVPAYISGLQPHAAQPLYSNVMPFQHQHYFPPQPSGHASFPPLHGSLYSGTASDSVPLGYGYNVLNSRHPGSMSYQHPIHSNNGVFPRTN</sequence>
<feature type="domain" description="Zn(2)-C6 fungal-type" evidence="2">
    <location>
        <begin position="74"/>
        <end position="103"/>
    </location>
</feature>
<reference evidence="3 4" key="1">
    <citation type="journal article" date="2018" name="Evol. Lett.">
        <title>Horizontal gene cluster transfer increased hallucinogenic mushroom diversity.</title>
        <authorList>
            <person name="Reynolds H.T."/>
            <person name="Vijayakumar V."/>
            <person name="Gluck-Thaler E."/>
            <person name="Korotkin H.B."/>
            <person name="Matheny P.B."/>
            <person name="Slot J.C."/>
        </authorList>
    </citation>
    <scope>NUCLEOTIDE SEQUENCE [LARGE SCALE GENOMIC DNA]</scope>
    <source>
        <strain evidence="3 4">SRW20</strain>
    </source>
</reference>
<comment type="caution">
    <text evidence="3">The sequence shown here is derived from an EMBL/GenBank/DDBJ whole genome shotgun (WGS) entry which is preliminary data.</text>
</comment>
<dbReference type="AlphaFoldDB" id="A0A409WCI9"/>
<dbReference type="GO" id="GO:0008270">
    <property type="term" value="F:zinc ion binding"/>
    <property type="evidence" value="ECO:0007669"/>
    <property type="project" value="InterPro"/>
</dbReference>
<dbReference type="PROSITE" id="PS50048">
    <property type="entry name" value="ZN2_CY6_FUNGAL_2"/>
    <property type="match status" value="2"/>
</dbReference>
<accession>A0A409WCI9</accession>
<evidence type="ECO:0000313" key="4">
    <source>
        <dbReference type="Proteomes" id="UP000284706"/>
    </source>
</evidence>
<evidence type="ECO:0000313" key="3">
    <source>
        <dbReference type="EMBL" id="PPQ76252.1"/>
    </source>
</evidence>
<dbReference type="SUPFAM" id="SSF57701">
    <property type="entry name" value="Zn2/Cys6 DNA-binding domain"/>
    <property type="match status" value="2"/>
</dbReference>
<feature type="domain" description="Zn(2)-C6 fungal-type" evidence="2">
    <location>
        <begin position="18"/>
        <end position="47"/>
    </location>
</feature>
<dbReference type="InParanoid" id="A0A409WCI9"/>
<feature type="compositionally biased region" description="Basic and acidic residues" evidence="1">
    <location>
        <begin position="228"/>
        <end position="239"/>
    </location>
</feature>
<name>A0A409WCI9_9AGAR</name>
<dbReference type="InterPro" id="IPR001138">
    <property type="entry name" value="Zn2Cys6_DnaBD"/>
</dbReference>
<dbReference type="SMART" id="SM00066">
    <property type="entry name" value="GAL4"/>
    <property type="match status" value="2"/>
</dbReference>
<organism evidence="3 4">
    <name type="scientific">Gymnopilus dilepis</name>
    <dbReference type="NCBI Taxonomy" id="231916"/>
    <lineage>
        <taxon>Eukaryota</taxon>
        <taxon>Fungi</taxon>
        <taxon>Dikarya</taxon>
        <taxon>Basidiomycota</taxon>
        <taxon>Agaricomycotina</taxon>
        <taxon>Agaricomycetes</taxon>
        <taxon>Agaricomycetidae</taxon>
        <taxon>Agaricales</taxon>
        <taxon>Agaricineae</taxon>
        <taxon>Hymenogastraceae</taxon>
        <taxon>Gymnopilus</taxon>
    </lineage>
</organism>
<feature type="non-terminal residue" evidence="3">
    <location>
        <position position="1"/>
    </location>
</feature>
<dbReference type="EMBL" id="NHYE01005181">
    <property type="protein sequence ID" value="PPQ76252.1"/>
    <property type="molecule type" value="Genomic_DNA"/>
</dbReference>
<dbReference type="Gene3D" id="4.10.240.10">
    <property type="entry name" value="Zn(2)-C6 fungal-type DNA-binding domain"/>
    <property type="match status" value="2"/>
</dbReference>
<dbReference type="OrthoDB" id="2123952at2759"/>
<gene>
    <name evidence="3" type="ORF">CVT26_008287</name>
</gene>
<protein>
    <recommendedName>
        <fullName evidence="2">Zn(2)-C6 fungal-type domain-containing protein</fullName>
    </recommendedName>
</protein>
<dbReference type="CDD" id="cd00067">
    <property type="entry name" value="GAL4"/>
    <property type="match status" value="1"/>
</dbReference>
<dbReference type="Proteomes" id="UP000284706">
    <property type="component" value="Unassembled WGS sequence"/>
</dbReference>